<evidence type="ECO:0000256" key="1">
    <source>
        <dbReference type="SAM" id="MobiDB-lite"/>
    </source>
</evidence>
<dbReference type="Pfam" id="PF13511">
    <property type="entry name" value="DUF4124"/>
    <property type="match status" value="1"/>
</dbReference>
<feature type="compositionally biased region" description="Basic and acidic residues" evidence="1">
    <location>
        <begin position="71"/>
        <end position="94"/>
    </location>
</feature>
<dbReference type="InterPro" id="IPR025392">
    <property type="entry name" value="DUF4124"/>
</dbReference>
<dbReference type="RefSeq" id="WP_169202081.1">
    <property type="nucleotide sequence ID" value="NZ_CP059467.1"/>
</dbReference>
<keyword evidence="2" id="KW-0732">Signal</keyword>
<reference evidence="4 5" key="1">
    <citation type="submission" date="2019-12" db="EMBL/GenBank/DDBJ databases">
        <title>Comparative genomics gives insights into the taxonomy of the Azoarcus-Aromatoleum group and reveals separate origins of nif in the plant-associated Azoarcus and non-plant-associated Aromatoleum sub-groups.</title>
        <authorList>
            <person name="Lafos M."/>
            <person name="Maluk M."/>
            <person name="Batista M."/>
            <person name="Junghare M."/>
            <person name="Carmona M."/>
            <person name="Faoro H."/>
            <person name="Cruz L.M."/>
            <person name="Battistoni F."/>
            <person name="De Souza E."/>
            <person name="Pedrosa F."/>
            <person name="Chen W.-M."/>
            <person name="Poole P.S."/>
            <person name="Dixon R.A."/>
            <person name="James E.K."/>
        </authorList>
    </citation>
    <scope>NUCLEOTIDE SEQUENCE [LARGE SCALE GENOMIC DNA]</scope>
    <source>
        <strain evidence="4 5">PbN1</strain>
    </source>
</reference>
<evidence type="ECO:0000256" key="2">
    <source>
        <dbReference type="SAM" id="SignalP"/>
    </source>
</evidence>
<dbReference type="EMBL" id="WTVP01000015">
    <property type="protein sequence ID" value="NMG15402.1"/>
    <property type="molecule type" value="Genomic_DNA"/>
</dbReference>
<feature type="signal peptide" evidence="2">
    <location>
        <begin position="1"/>
        <end position="19"/>
    </location>
</feature>
<name>A0ABX1NU07_9RHOO</name>
<organism evidence="4 5">
    <name type="scientific">Aromatoleum bremense</name>
    <dbReference type="NCBI Taxonomy" id="76115"/>
    <lineage>
        <taxon>Bacteria</taxon>
        <taxon>Pseudomonadati</taxon>
        <taxon>Pseudomonadota</taxon>
        <taxon>Betaproteobacteria</taxon>
        <taxon>Rhodocyclales</taxon>
        <taxon>Rhodocyclaceae</taxon>
        <taxon>Aromatoleum</taxon>
    </lineage>
</organism>
<evidence type="ECO:0000259" key="3">
    <source>
        <dbReference type="Pfam" id="PF13511"/>
    </source>
</evidence>
<feature type="chain" id="PRO_5046561210" evidence="2">
    <location>
        <begin position="20"/>
        <end position="169"/>
    </location>
</feature>
<sequence length="169" mass="18827">MRRANLFVISLLVALPAAAEIYQWRDAQGRVHYSDTPPAGENATTLRPAAPPAVQPDAVEQAGKDVSAATEVDRTATEAARPKTLAERELEFRQRRAAAAEARAKAEQERQRSTERQRDCEQARNQLTALESGQRLARFNRDGEREVLDDAGRVDELARTQKFVESACR</sequence>
<dbReference type="Proteomes" id="UP000633943">
    <property type="component" value="Unassembled WGS sequence"/>
</dbReference>
<feature type="domain" description="DUF4124" evidence="3">
    <location>
        <begin position="10"/>
        <end position="62"/>
    </location>
</feature>
<keyword evidence="5" id="KW-1185">Reference proteome</keyword>
<evidence type="ECO:0000313" key="5">
    <source>
        <dbReference type="Proteomes" id="UP000633943"/>
    </source>
</evidence>
<proteinExistence type="predicted"/>
<evidence type="ECO:0000313" key="4">
    <source>
        <dbReference type="EMBL" id="NMG15402.1"/>
    </source>
</evidence>
<feature type="region of interest" description="Disordered" evidence="1">
    <location>
        <begin position="33"/>
        <end position="120"/>
    </location>
</feature>
<accession>A0ABX1NU07</accession>
<comment type="caution">
    <text evidence="4">The sequence shown here is derived from an EMBL/GenBank/DDBJ whole genome shotgun (WGS) entry which is preliminary data.</text>
</comment>
<feature type="compositionally biased region" description="Basic and acidic residues" evidence="1">
    <location>
        <begin position="102"/>
        <end position="120"/>
    </location>
</feature>
<gene>
    <name evidence="4" type="ORF">GPA24_07570</name>
</gene>
<protein>
    <submittedName>
        <fullName evidence="4">DUF4124 domain-containing protein</fullName>
    </submittedName>
</protein>